<dbReference type="Proteomes" id="UP001183777">
    <property type="component" value="Unassembled WGS sequence"/>
</dbReference>
<evidence type="ECO:0000313" key="3">
    <source>
        <dbReference type="Proteomes" id="UP001183777"/>
    </source>
</evidence>
<protein>
    <recommendedName>
        <fullName evidence="1">DUF7224 domain-containing protein</fullName>
    </recommendedName>
</protein>
<gene>
    <name evidence="2" type="ORF">RM649_15615</name>
</gene>
<dbReference type="RefSeq" id="WP_311657000.1">
    <property type="nucleotide sequence ID" value="NZ_JAVREX010000006.1"/>
</dbReference>
<accession>A0ABU2RJP8</accession>
<keyword evidence="3" id="KW-1185">Reference proteome</keyword>
<dbReference type="Pfam" id="PF23866">
    <property type="entry name" value="DUF7224"/>
    <property type="match status" value="1"/>
</dbReference>
<evidence type="ECO:0000259" key="1">
    <source>
        <dbReference type="Pfam" id="PF23866"/>
    </source>
</evidence>
<feature type="domain" description="DUF7224" evidence="1">
    <location>
        <begin position="4"/>
        <end position="56"/>
    </location>
</feature>
<sequence length="74" mass="8162">MIAVYAWLSLTGGVPRNDLAQRWPSEAITLAEQIQALPPQAQHAWYERNMRSVHDCAVLPDLAPASYTTKAGTL</sequence>
<proteinExistence type="predicted"/>
<comment type="caution">
    <text evidence="2">The sequence shown here is derived from an EMBL/GenBank/DDBJ whole genome shotgun (WGS) entry which is preliminary data.</text>
</comment>
<dbReference type="InterPro" id="IPR055648">
    <property type="entry name" value="DUF7224"/>
</dbReference>
<name>A0ABU2RJP8_9ACTN</name>
<organism evidence="2 3">
    <name type="scientific">Streptomyces salyersiae</name>
    <dbReference type="NCBI Taxonomy" id="3075530"/>
    <lineage>
        <taxon>Bacteria</taxon>
        <taxon>Bacillati</taxon>
        <taxon>Actinomycetota</taxon>
        <taxon>Actinomycetes</taxon>
        <taxon>Kitasatosporales</taxon>
        <taxon>Streptomycetaceae</taxon>
        <taxon>Streptomyces</taxon>
    </lineage>
</organism>
<evidence type="ECO:0000313" key="2">
    <source>
        <dbReference type="EMBL" id="MDT0429070.1"/>
    </source>
</evidence>
<dbReference type="EMBL" id="JAVREX010000006">
    <property type="protein sequence ID" value="MDT0429070.1"/>
    <property type="molecule type" value="Genomic_DNA"/>
</dbReference>
<reference evidence="3" key="1">
    <citation type="submission" date="2023-07" db="EMBL/GenBank/DDBJ databases">
        <title>30 novel species of actinomycetes from the DSMZ collection.</title>
        <authorList>
            <person name="Nouioui I."/>
        </authorList>
    </citation>
    <scope>NUCLEOTIDE SEQUENCE [LARGE SCALE GENOMIC DNA]</scope>
    <source>
        <strain evidence="3">DSM 41770</strain>
    </source>
</reference>